<accession>A0A915YL23</accession>
<gene>
    <name evidence="1" type="ORF">AsAng_0058500</name>
</gene>
<name>A0A915YL23_9BACT</name>
<dbReference type="EMBL" id="AP026867">
    <property type="protein sequence ID" value="BDS15068.1"/>
    <property type="molecule type" value="Genomic_DNA"/>
</dbReference>
<organism evidence="1 2">
    <name type="scientific">Aureispira anguillae</name>
    <dbReference type="NCBI Taxonomy" id="2864201"/>
    <lineage>
        <taxon>Bacteria</taxon>
        <taxon>Pseudomonadati</taxon>
        <taxon>Bacteroidota</taxon>
        <taxon>Saprospiria</taxon>
        <taxon>Saprospirales</taxon>
        <taxon>Saprospiraceae</taxon>
        <taxon>Aureispira</taxon>
    </lineage>
</organism>
<dbReference type="RefSeq" id="WP_264790256.1">
    <property type="nucleotide sequence ID" value="NZ_AP026867.1"/>
</dbReference>
<reference evidence="1" key="1">
    <citation type="submission" date="2022-09" db="EMBL/GenBank/DDBJ databases">
        <title>Aureispira anguillicida sp. nov., isolated from Leptocephalus of Japanese eel Anguilla japonica.</title>
        <authorList>
            <person name="Yuasa K."/>
            <person name="Mekata T."/>
            <person name="Ikunari K."/>
        </authorList>
    </citation>
    <scope>NUCLEOTIDE SEQUENCE</scope>
    <source>
        <strain evidence="1">EL160426</strain>
    </source>
</reference>
<keyword evidence="2" id="KW-1185">Reference proteome</keyword>
<sequence>MAEKLIQFYDEAQKMGGLKAKIRLAVITKTPSAKAVLTEDSPEMLAVFDQAMNELRKEFK</sequence>
<evidence type="ECO:0000313" key="1">
    <source>
        <dbReference type="EMBL" id="BDS15068.1"/>
    </source>
</evidence>
<evidence type="ECO:0000313" key="2">
    <source>
        <dbReference type="Proteomes" id="UP001060919"/>
    </source>
</evidence>
<dbReference type="AlphaFoldDB" id="A0A915YL23"/>
<dbReference type="Proteomes" id="UP001060919">
    <property type="component" value="Chromosome"/>
</dbReference>
<dbReference type="KEGG" id="aup:AsAng_0058500"/>
<protein>
    <submittedName>
        <fullName evidence="1">Uncharacterized protein</fullName>
    </submittedName>
</protein>
<proteinExistence type="predicted"/>